<reference evidence="3" key="2">
    <citation type="journal article" date="2023" name="J. Mol. Biol.">
        <title>Asymmetric Structure of Podophage GP4 Reveals a Novel Architecture of Three Types of Tail Fibers.</title>
        <authorList>
            <person name="Zheng J."/>
            <person name="Chen W."/>
            <person name="Xiao H."/>
            <person name="Yang F."/>
            <person name="Song J."/>
            <person name="Cheng L."/>
            <person name="Liu H."/>
        </authorList>
    </citation>
    <scope>STRUCTURE BY ELECTRON MICROSCOPY (4.10 ANGSTROMS)</scope>
</reference>
<name>A0A345GU08_9CAUD</name>
<dbReference type="SMR" id="A0A345GU08"/>
<accession>A0A345GU08</accession>
<dbReference type="EMBL" id="MH638294">
    <property type="protein sequence ID" value="AXG67772.1"/>
    <property type="molecule type" value="Genomic_DNA"/>
</dbReference>
<dbReference type="InterPro" id="IPR056928">
    <property type="entry name" value="Gp77-like"/>
</dbReference>
<evidence type="ECO:0000313" key="1">
    <source>
        <dbReference type="EMBL" id="AXG67772.1"/>
    </source>
</evidence>
<reference evidence="1 2" key="1">
    <citation type="submission" date="2018-07" db="EMBL/GenBank/DDBJ databases">
        <title>Complete sequence of phage GP4.</title>
        <authorList>
            <person name="Wang R."/>
            <person name="Tong Y."/>
            <person name="Liu H."/>
        </authorList>
    </citation>
    <scope>NUCLEOTIDE SEQUENCE [LARGE SCALE GENOMIC DNA]</scope>
</reference>
<organism evidence="1 2">
    <name type="scientific">Ralstonia phage GP4</name>
    <dbReference type="NCBI Taxonomy" id="2282904"/>
    <lineage>
        <taxon>Viruses</taxon>
        <taxon>Duplodnaviria</taxon>
        <taxon>Heunggongvirae</taxon>
        <taxon>Uroviricota</taxon>
        <taxon>Caudoviricetes</taxon>
        <taxon>Gervaisevirus</taxon>
        <taxon>Gervaisevirus GP4</taxon>
    </lineage>
</organism>
<dbReference type="Proteomes" id="UP000259464">
    <property type="component" value="Segment"/>
</dbReference>
<protein>
    <submittedName>
        <fullName evidence="1">Virion-associated phage protein</fullName>
    </submittedName>
</protein>
<keyword evidence="2" id="KW-1185">Reference proteome</keyword>
<dbReference type="RefSeq" id="YP_010078809.1">
    <property type="nucleotide sequence ID" value="NC_054964.1"/>
</dbReference>
<dbReference type="KEGG" id="vg:65067737"/>
<evidence type="ECO:0007829" key="3">
    <source>
        <dbReference type="PDB" id="8JOU"/>
    </source>
</evidence>
<sequence>MLGIVQKTATEQLDYDIDFARWMPDGDVLQSAGVVITPDDGTLTSPAYEIDGTVVKVWLAGGTAGASYNVDVTVATAAGRIKETCFKTRVRSC</sequence>
<evidence type="ECO:0000313" key="2">
    <source>
        <dbReference type="Proteomes" id="UP000259464"/>
    </source>
</evidence>
<dbReference type="GeneID" id="65067737"/>
<keyword evidence="3" id="KW-0002">3D-structure</keyword>
<dbReference type="PDB" id="8JOU">
    <property type="method" value="EM"/>
    <property type="resolution" value="4.10 A"/>
    <property type="chains" value="B/C/D=1-93"/>
</dbReference>
<proteinExistence type="evidence at protein level"/>
<dbReference type="EMDB" id="EMD-36462"/>
<dbReference type="Pfam" id="PF23148">
    <property type="entry name" value="Gp77"/>
    <property type="match status" value="1"/>
</dbReference>